<dbReference type="Pfam" id="PF00381">
    <property type="entry name" value="PTS-HPr"/>
    <property type="match status" value="1"/>
</dbReference>
<name>A0A1W1EBU7_9ZZZZ</name>
<evidence type="ECO:0000256" key="2">
    <source>
        <dbReference type="ARBA" id="ARBA00007837"/>
    </source>
</evidence>
<organism evidence="9">
    <name type="scientific">hydrothermal vent metagenome</name>
    <dbReference type="NCBI Taxonomy" id="652676"/>
    <lineage>
        <taxon>unclassified sequences</taxon>
        <taxon>metagenomes</taxon>
        <taxon>ecological metagenomes</taxon>
    </lineage>
</organism>
<dbReference type="InterPro" id="IPR000032">
    <property type="entry name" value="HPr-like"/>
</dbReference>
<dbReference type="SUPFAM" id="SSF55594">
    <property type="entry name" value="HPr-like"/>
    <property type="match status" value="1"/>
</dbReference>
<dbReference type="SUPFAM" id="SSF51621">
    <property type="entry name" value="Phosphoenolpyruvate/pyruvate domain"/>
    <property type="match status" value="1"/>
</dbReference>
<dbReference type="PRINTS" id="PR00107">
    <property type="entry name" value="PHOSPHOCPHPR"/>
</dbReference>
<protein>
    <submittedName>
        <fullName evidence="9">Phosphoenolpyruvate-protein phosphotransferase of PTS system / Fructose-specific phosphocarrier protein HPr / PTS system, fructose-specific IIA component</fullName>
        <ecNumber evidence="9">2.7.1.191</ecNumber>
        <ecNumber evidence="9">2.7.3.9</ecNumber>
    </submittedName>
</protein>
<dbReference type="PANTHER" id="PTHR46244:SF6">
    <property type="entry name" value="PHOSPHOENOLPYRUVATE-PROTEIN PHOSPHOTRANSFERASE"/>
    <property type="match status" value="1"/>
</dbReference>
<keyword evidence="4" id="KW-0479">Metal-binding</keyword>
<dbReference type="InterPro" id="IPR000121">
    <property type="entry name" value="PEP_util_C"/>
</dbReference>
<dbReference type="InterPro" id="IPR040442">
    <property type="entry name" value="Pyrv_kinase-like_dom_sf"/>
</dbReference>
<dbReference type="PANTHER" id="PTHR46244">
    <property type="entry name" value="PHOSPHOENOLPYRUVATE-PROTEIN PHOSPHOTRANSFERASE"/>
    <property type="match status" value="1"/>
</dbReference>
<sequence>MHFSSIISSLFHNEISRDLTITSNNGFHLRPVAKFVSSAKTFSSEIQISFNGKRVNAKAVNSILGLSLEQDDTFTLICKGKDSKKALDELSTTFNTLMQDDVQIDIIEKESSSYRSPTIPAEIISSGIAIAKVYHHKEIEKITHSTLSFDEAFSKSSDELEDLYKSNIEKSNSDIYLAQKELLSSLKDEAHDVKSLQENIEHASKQLLGTKLEAKISDYKDILSRVKKHLGVQKESLFPNEEFILLADDLLPSQIENLSKSLVQGVILKSTSLNSHTSILLRSLGITSLIANTDNIEEGTLVILDAHAAVVVLNPSKEELEKANKRQVTDKKLQTLQSKKRFEKAITSKGKPIKVLANVTDLNSANIAKEEGAEGIGLLRTEFLFKEEKPSYEMQVKAYGEIFDVYDEITVRTLDVGGDKALPYIKLIQEENPFLGIRGVRLLNTHPDIIEEQLHAIFTASKGKTIKVMFPMVSSVEEFVEAKNFSKNVAKKYNIDISNILFGIMIEVPSVLFLLESFNKIVDFYSIGTNDLTQYLFAIERTHTTLKTNDLSPAVFDAIKLISNKTTKPLSICGELAANKDAIPTLLEIGIDTLSVSAKNIPQTKEIIRNV</sequence>
<gene>
    <name evidence="9" type="ORF">MNB_SV-5-1368</name>
</gene>
<dbReference type="PRINTS" id="PR01736">
    <property type="entry name" value="PHPHTRNFRASE"/>
</dbReference>
<proteinExistence type="inferred from homology"/>
<evidence type="ECO:0000256" key="7">
    <source>
        <dbReference type="SAM" id="Coils"/>
    </source>
</evidence>
<dbReference type="Pfam" id="PF00391">
    <property type="entry name" value="PEP-utilizers"/>
    <property type="match status" value="1"/>
</dbReference>
<keyword evidence="7" id="KW-0175">Coiled coil</keyword>
<dbReference type="InterPro" id="IPR035895">
    <property type="entry name" value="HPr-like_sf"/>
</dbReference>
<dbReference type="EMBL" id="FPKX01000006">
    <property type="protein sequence ID" value="SFZ97512.1"/>
    <property type="molecule type" value="Genomic_DNA"/>
</dbReference>
<reference evidence="9" key="1">
    <citation type="submission" date="2016-10" db="EMBL/GenBank/DDBJ databases">
        <authorList>
            <person name="de Groot N.N."/>
        </authorList>
    </citation>
    <scope>NUCLEOTIDE SEQUENCE</scope>
</reference>
<comment type="cofactor">
    <cofactor evidence="1">
        <name>Mg(2+)</name>
        <dbReference type="ChEBI" id="CHEBI:18420"/>
    </cofactor>
</comment>
<dbReference type="InterPro" id="IPR036637">
    <property type="entry name" value="Phosphohistidine_dom_sf"/>
</dbReference>
<keyword evidence="6" id="KW-0460">Magnesium</keyword>
<feature type="coiled-coil region" evidence="7">
    <location>
        <begin position="186"/>
        <end position="213"/>
    </location>
</feature>
<dbReference type="InterPro" id="IPR015813">
    <property type="entry name" value="Pyrv/PenolPyrv_kinase-like_dom"/>
</dbReference>
<keyword evidence="9" id="KW-0670">Pyruvate</keyword>
<dbReference type="Pfam" id="PF02896">
    <property type="entry name" value="PEP-utilizers_C"/>
    <property type="match status" value="1"/>
</dbReference>
<keyword evidence="5" id="KW-0418">Kinase</keyword>
<dbReference type="GO" id="GO:0009401">
    <property type="term" value="P:phosphoenolpyruvate-dependent sugar phosphotransferase system"/>
    <property type="evidence" value="ECO:0007669"/>
    <property type="project" value="InterPro"/>
</dbReference>
<evidence type="ECO:0000256" key="4">
    <source>
        <dbReference type="ARBA" id="ARBA00022723"/>
    </source>
</evidence>
<dbReference type="Gene3D" id="3.30.1340.10">
    <property type="entry name" value="HPr-like"/>
    <property type="match status" value="1"/>
</dbReference>
<evidence type="ECO:0000256" key="1">
    <source>
        <dbReference type="ARBA" id="ARBA00001946"/>
    </source>
</evidence>
<evidence type="ECO:0000313" key="9">
    <source>
        <dbReference type="EMBL" id="SFZ97512.1"/>
    </source>
</evidence>
<dbReference type="SUPFAM" id="SSF52009">
    <property type="entry name" value="Phosphohistidine domain"/>
    <property type="match status" value="1"/>
</dbReference>
<dbReference type="InterPro" id="IPR036618">
    <property type="entry name" value="PtsI_HPr-bd_sf"/>
</dbReference>
<dbReference type="NCBIfam" id="TIGR01003">
    <property type="entry name" value="PTS_HPr_family"/>
    <property type="match status" value="1"/>
</dbReference>
<keyword evidence="3 9" id="KW-0808">Transferase</keyword>
<dbReference type="InterPro" id="IPR050499">
    <property type="entry name" value="PEP-utilizing_PTS_enzyme"/>
</dbReference>
<dbReference type="GO" id="GO:0008965">
    <property type="term" value="F:phosphoenolpyruvate-protein phosphotransferase activity"/>
    <property type="evidence" value="ECO:0007669"/>
    <property type="project" value="UniProtKB-EC"/>
</dbReference>
<dbReference type="GO" id="GO:0046872">
    <property type="term" value="F:metal ion binding"/>
    <property type="evidence" value="ECO:0007669"/>
    <property type="project" value="UniProtKB-KW"/>
</dbReference>
<evidence type="ECO:0000256" key="3">
    <source>
        <dbReference type="ARBA" id="ARBA00022679"/>
    </source>
</evidence>
<dbReference type="Gene3D" id="3.20.20.60">
    <property type="entry name" value="Phosphoenolpyruvate-binding domains"/>
    <property type="match status" value="1"/>
</dbReference>
<evidence type="ECO:0000256" key="6">
    <source>
        <dbReference type="ARBA" id="ARBA00022842"/>
    </source>
</evidence>
<dbReference type="EC" id="2.7.3.9" evidence="9"/>
<dbReference type="Gene3D" id="1.10.274.10">
    <property type="entry name" value="PtsI, HPr-binding domain"/>
    <property type="match status" value="1"/>
</dbReference>
<dbReference type="AlphaFoldDB" id="A0A1W1EBU7"/>
<dbReference type="InterPro" id="IPR008279">
    <property type="entry name" value="PEP-util_enz_mobile_dom"/>
</dbReference>
<dbReference type="Gene3D" id="3.50.30.10">
    <property type="entry name" value="Phosphohistidine domain"/>
    <property type="match status" value="1"/>
</dbReference>
<dbReference type="GO" id="GO:0016301">
    <property type="term" value="F:kinase activity"/>
    <property type="evidence" value="ECO:0007669"/>
    <property type="project" value="UniProtKB-KW"/>
</dbReference>
<feature type="domain" description="HPr" evidence="8">
    <location>
        <begin position="14"/>
        <end position="102"/>
    </location>
</feature>
<accession>A0A1W1EBU7</accession>
<evidence type="ECO:0000256" key="5">
    <source>
        <dbReference type="ARBA" id="ARBA00022777"/>
    </source>
</evidence>
<dbReference type="EC" id="2.7.1.191" evidence="9"/>
<comment type="similarity">
    <text evidence="2">Belongs to the PEP-utilizing enzyme family.</text>
</comment>
<dbReference type="PROSITE" id="PS51350">
    <property type="entry name" value="PTS_HPR_DOM"/>
    <property type="match status" value="1"/>
</dbReference>
<evidence type="ECO:0000259" key="8">
    <source>
        <dbReference type="PROSITE" id="PS51350"/>
    </source>
</evidence>